<gene>
    <name evidence="1" type="ORF">LCGC14_2469870</name>
</gene>
<reference evidence="1" key="1">
    <citation type="journal article" date="2015" name="Nature">
        <title>Complex archaea that bridge the gap between prokaryotes and eukaryotes.</title>
        <authorList>
            <person name="Spang A."/>
            <person name="Saw J.H."/>
            <person name="Jorgensen S.L."/>
            <person name="Zaremba-Niedzwiedzka K."/>
            <person name="Martijn J."/>
            <person name="Lind A.E."/>
            <person name="van Eijk R."/>
            <person name="Schleper C."/>
            <person name="Guy L."/>
            <person name="Ettema T.J."/>
        </authorList>
    </citation>
    <scope>NUCLEOTIDE SEQUENCE</scope>
</reference>
<sequence length="233" mass="23386">MSFPSGGLGTAAEGRQFDSYAAAAIGVEGSALIKIGEGFALPDGRVYVFGKNGPSTVGVANKTAQSAVPSADFDTMAIETAIVAGDKSFTFTNGGTSIVAGDADQGFAIMESAGALGQIVKVHHIRGVDNDGAVANATTGTVHLYPGVTMIAAATTSHKVTLLFNPFFETVIAASPVTAQVVGVPQIALAVGAYGWYQTKGVGSCLVEGTTKIGGVLCPSDGTDGALEEPDVL</sequence>
<name>A0A0F9E4R3_9ZZZZ</name>
<proteinExistence type="predicted"/>
<accession>A0A0F9E4R3</accession>
<protein>
    <submittedName>
        <fullName evidence="1">Uncharacterized protein</fullName>
    </submittedName>
</protein>
<dbReference type="EMBL" id="LAZR01038648">
    <property type="protein sequence ID" value="KKL18998.1"/>
    <property type="molecule type" value="Genomic_DNA"/>
</dbReference>
<feature type="non-terminal residue" evidence="1">
    <location>
        <position position="233"/>
    </location>
</feature>
<dbReference type="AlphaFoldDB" id="A0A0F9E4R3"/>
<comment type="caution">
    <text evidence="1">The sequence shown here is derived from an EMBL/GenBank/DDBJ whole genome shotgun (WGS) entry which is preliminary data.</text>
</comment>
<organism evidence="1">
    <name type="scientific">marine sediment metagenome</name>
    <dbReference type="NCBI Taxonomy" id="412755"/>
    <lineage>
        <taxon>unclassified sequences</taxon>
        <taxon>metagenomes</taxon>
        <taxon>ecological metagenomes</taxon>
    </lineage>
</organism>
<evidence type="ECO:0000313" key="1">
    <source>
        <dbReference type="EMBL" id="KKL18998.1"/>
    </source>
</evidence>